<dbReference type="RefSeq" id="WP_271219143.1">
    <property type="nucleotide sequence ID" value="NZ_BAAAVD010000015.1"/>
</dbReference>
<keyword evidence="2" id="KW-1185">Reference proteome</keyword>
<gene>
    <name evidence="1" type="ORF">GCM10017600_41440</name>
</gene>
<evidence type="ECO:0000313" key="2">
    <source>
        <dbReference type="Proteomes" id="UP001143474"/>
    </source>
</evidence>
<accession>A0A9W6MEC9</accession>
<protein>
    <submittedName>
        <fullName evidence="1">Uncharacterized protein</fullName>
    </submittedName>
</protein>
<dbReference type="AlphaFoldDB" id="A0A9W6MEC9"/>
<dbReference type="Proteomes" id="UP001143474">
    <property type="component" value="Unassembled WGS sequence"/>
</dbReference>
<comment type="caution">
    <text evidence="1">The sequence shown here is derived from an EMBL/GenBank/DDBJ whole genome shotgun (WGS) entry which is preliminary data.</text>
</comment>
<reference evidence="1" key="1">
    <citation type="journal article" date="2014" name="Int. J. Syst. Evol. Microbiol.">
        <title>Complete genome sequence of Corynebacterium casei LMG S-19264T (=DSM 44701T), isolated from a smear-ripened cheese.</title>
        <authorList>
            <consortium name="US DOE Joint Genome Institute (JGI-PGF)"/>
            <person name="Walter F."/>
            <person name="Albersmeier A."/>
            <person name="Kalinowski J."/>
            <person name="Ruckert C."/>
        </authorList>
    </citation>
    <scope>NUCLEOTIDE SEQUENCE</scope>
    <source>
        <strain evidence="1">VKM Ac-2007</strain>
    </source>
</reference>
<proteinExistence type="predicted"/>
<organism evidence="1 2">
    <name type="scientific">Streptosporangium carneum</name>
    <dbReference type="NCBI Taxonomy" id="47481"/>
    <lineage>
        <taxon>Bacteria</taxon>
        <taxon>Bacillati</taxon>
        <taxon>Actinomycetota</taxon>
        <taxon>Actinomycetes</taxon>
        <taxon>Streptosporangiales</taxon>
        <taxon>Streptosporangiaceae</taxon>
        <taxon>Streptosporangium</taxon>
    </lineage>
</organism>
<sequence length="149" mass="16118">MNEAAASALQPLATVDPPPAVPALSQGLRDKFASGLIYNEGAWIFTEHVGQWAGVPASASAAIAEMGWQDLSSYEWNVNAFHLEDYAPVHVTSIDGQPQISRDDQVLLLRLGLVVADSVFDLIRASPERVPIRCVIGGAFDTCVVFRFH</sequence>
<dbReference type="EMBL" id="BSEV01000008">
    <property type="protein sequence ID" value="GLK10738.1"/>
    <property type="molecule type" value="Genomic_DNA"/>
</dbReference>
<name>A0A9W6MEC9_9ACTN</name>
<reference evidence="1" key="2">
    <citation type="submission" date="2023-01" db="EMBL/GenBank/DDBJ databases">
        <authorList>
            <person name="Sun Q."/>
            <person name="Evtushenko L."/>
        </authorList>
    </citation>
    <scope>NUCLEOTIDE SEQUENCE</scope>
    <source>
        <strain evidence="1">VKM Ac-2007</strain>
    </source>
</reference>
<evidence type="ECO:0000313" key="1">
    <source>
        <dbReference type="EMBL" id="GLK10738.1"/>
    </source>
</evidence>